<dbReference type="GO" id="GO:0008270">
    <property type="term" value="F:zinc ion binding"/>
    <property type="evidence" value="ECO:0007669"/>
    <property type="project" value="UniProtKB-UniRule"/>
</dbReference>
<keyword evidence="3 6" id="KW-0479">Metal-binding</keyword>
<comment type="function">
    <text evidence="6">Part of an energy-coupled inorganic carbon pump.</text>
</comment>
<feature type="binding site" evidence="6">
    <location>
        <position position="545"/>
    </location>
    <ligand>
        <name>Zn(2+)</name>
        <dbReference type="ChEBI" id="CHEBI:29105"/>
    </ligand>
</feature>
<evidence type="ECO:0000313" key="7">
    <source>
        <dbReference type="EMBL" id="RAI89385.1"/>
    </source>
</evidence>
<evidence type="ECO:0000256" key="5">
    <source>
        <dbReference type="ARBA" id="ARBA00023136"/>
    </source>
</evidence>
<keyword evidence="8" id="KW-1185">Reference proteome</keyword>
<keyword evidence="4 6" id="KW-0862">Zinc</keyword>
<dbReference type="PANTHER" id="PTHR38344:SF1">
    <property type="entry name" value="INORGANIC CARBON TRANSPORTER SUBUNIT DABA-RELATED"/>
    <property type="match status" value="1"/>
</dbReference>
<protein>
    <recommendedName>
        <fullName evidence="6">Probable inorganic carbon transporter subunit DabA</fullName>
    </recommendedName>
</protein>
<dbReference type="OrthoDB" id="9805101at2"/>
<comment type="caution">
    <text evidence="7">The sequence shown here is derived from an EMBL/GenBank/DDBJ whole genome shotgun (WGS) entry which is preliminary data.</text>
</comment>
<gene>
    <name evidence="6" type="primary">dabA</name>
    <name evidence="7" type="ORF">LV83_02426</name>
</gene>
<feature type="binding site" evidence="6">
    <location>
        <position position="530"/>
    </location>
    <ligand>
        <name>Zn(2+)</name>
        <dbReference type="ChEBI" id="CHEBI:29105"/>
    </ligand>
</feature>
<keyword evidence="2 6" id="KW-1003">Cell membrane</keyword>
<dbReference type="RefSeq" id="WP_111611765.1">
    <property type="nucleotide sequence ID" value="NZ_QLLK01000006.1"/>
</dbReference>
<evidence type="ECO:0000256" key="2">
    <source>
        <dbReference type="ARBA" id="ARBA00022475"/>
    </source>
</evidence>
<dbReference type="PANTHER" id="PTHR38344">
    <property type="entry name" value="UPF0753 PROTEIN AQ_863"/>
    <property type="match status" value="1"/>
</dbReference>
<reference evidence="7 8" key="1">
    <citation type="submission" date="2018-06" db="EMBL/GenBank/DDBJ databases">
        <title>Genomic Encyclopedia of Archaeal and Bacterial Type Strains, Phase II (KMG-II): from individual species to whole genera.</title>
        <authorList>
            <person name="Goeker M."/>
        </authorList>
    </citation>
    <scope>NUCLEOTIDE SEQUENCE [LARGE SCALE GENOMIC DNA]</scope>
    <source>
        <strain evidence="7 8">DSM 23446</strain>
    </source>
</reference>
<evidence type="ECO:0000256" key="4">
    <source>
        <dbReference type="ARBA" id="ARBA00022833"/>
    </source>
</evidence>
<sequence>MIKDIESEYNLFENLEMNQEVLLNTMREASKKIAPVWPLENFVAVNPYLGFTSKKFSNVAQELATAGAVQMTLPASFYLDKLNAGEIIERDIEQALSKGGARISTDKFIKILKKKNESKEVTKTIATVADLATEVTKKDWERFLIGRVSQWAASYFDKGQAIWVASDQKQDLFYSWKTEAQIDRTPELIGLKGFRKLVKSLPDDPIKATKVALDILGVSPEQASLYFHRLLLKVGGWAAYAARVDWDSELYGGKDGKVIEFLALLICWEACLLESLNEEELYIKWDDAKGTFSLLNNQPELNQHLAHNLILQEAFDLAAQRKIIEKFELAEPSKSQESEQAKAQAIFCIDVRSEVFRRNLELVDHEIETLGFAGFFAFPIKYVPIGHNEGEAQCPVLLKTGPTILEELSDPKAYQRALSGRLQNRQVQQVWKSFKSGAVTCFSFVSPMGLSYLPKIFTDSFGLTRPVPHPDQEGMSNKDFKNRTISLGRNHHLGETTGIPLDQQIQMAKNALKAMSLTDDFGRFVLIVGHGSTTVNNPHATGYDCGACGGHSGEANARVAAAVLNNRVVRTALQSENIFIPVNTIFLACLHDTTTDEVRIFNEYDVPNDRKEELQSLQKSLVSAGHAARTERSLRMTASSSSAIEKMIITRSKDWSQTRPEWGLAGCSAFVVAPRERTKGMDMEGKSFLHSYEWEKDSGFSVLELIMTAPMVVTSWINLQYYGSTVDNKTFGSGNKTLHNVTAGLGVLEGYSGDLRVGLPMQAVHDGENYQHQPEKLNVIIEAPIEAINSILKKHKGVRDLVDNGWIYLMVMNDGGKISHKYAGDLTWESVAQVAA</sequence>
<dbReference type="HAMAP" id="MF_01871">
    <property type="entry name" value="DabA"/>
    <property type="match status" value="1"/>
</dbReference>
<evidence type="ECO:0000256" key="1">
    <source>
        <dbReference type="ARBA" id="ARBA00022448"/>
    </source>
</evidence>
<accession>A0A327PAW2</accession>
<dbReference type="InterPro" id="IPR018752">
    <property type="entry name" value="DabA"/>
</dbReference>
<organism evidence="7 8">
    <name type="scientific">Algoriphagus yeomjeoni</name>
    <dbReference type="NCBI Taxonomy" id="291403"/>
    <lineage>
        <taxon>Bacteria</taxon>
        <taxon>Pseudomonadati</taxon>
        <taxon>Bacteroidota</taxon>
        <taxon>Cytophagia</taxon>
        <taxon>Cytophagales</taxon>
        <taxon>Cyclobacteriaceae</taxon>
        <taxon>Algoriphagus</taxon>
    </lineage>
</organism>
<comment type="subunit">
    <text evidence="6">Forms a complex with DabB.</text>
</comment>
<comment type="similarity">
    <text evidence="6">Belongs to the inorganic carbon transporter (TC 9.A.2) DabA family.</text>
</comment>
<dbReference type="Proteomes" id="UP000249610">
    <property type="component" value="Unassembled WGS sequence"/>
</dbReference>
<keyword evidence="5 6" id="KW-0472">Membrane</keyword>
<dbReference type="Pfam" id="PF10070">
    <property type="entry name" value="DabA"/>
    <property type="match status" value="1"/>
</dbReference>
<evidence type="ECO:0000256" key="3">
    <source>
        <dbReference type="ARBA" id="ARBA00022723"/>
    </source>
</evidence>
<comment type="subcellular location">
    <subcellularLocation>
        <location evidence="6">Cell membrane</location>
        <topology evidence="6">Peripheral membrane protein</topology>
    </subcellularLocation>
</comment>
<evidence type="ECO:0000313" key="8">
    <source>
        <dbReference type="Proteomes" id="UP000249610"/>
    </source>
</evidence>
<keyword evidence="1 6" id="KW-0813">Transport</keyword>
<dbReference type="EMBL" id="QLLK01000006">
    <property type="protein sequence ID" value="RAI89385.1"/>
    <property type="molecule type" value="Genomic_DNA"/>
</dbReference>
<comment type="cofactor">
    <cofactor evidence="6">
        <name>Zn(2+)</name>
        <dbReference type="ChEBI" id="CHEBI:29105"/>
    </cofactor>
</comment>
<feature type="binding site" evidence="6">
    <location>
        <position position="348"/>
    </location>
    <ligand>
        <name>Zn(2+)</name>
        <dbReference type="ChEBI" id="CHEBI:29105"/>
    </ligand>
</feature>
<dbReference type="AlphaFoldDB" id="A0A327PAW2"/>
<name>A0A327PAW2_9BACT</name>
<dbReference type="GO" id="GO:0005886">
    <property type="term" value="C:plasma membrane"/>
    <property type="evidence" value="ECO:0007669"/>
    <property type="project" value="UniProtKB-SubCell"/>
</dbReference>
<feature type="binding site" evidence="6">
    <location>
        <position position="350"/>
    </location>
    <ligand>
        <name>Zn(2+)</name>
        <dbReference type="ChEBI" id="CHEBI:29105"/>
    </ligand>
</feature>
<evidence type="ECO:0000256" key="6">
    <source>
        <dbReference type="HAMAP-Rule" id="MF_01871"/>
    </source>
</evidence>
<proteinExistence type="inferred from homology"/>